<dbReference type="PROSITE" id="PS01031">
    <property type="entry name" value="SHSP"/>
    <property type="match status" value="1"/>
</dbReference>
<evidence type="ECO:0000313" key="5">
    <source>
        <dbReference type="Proteomes" id="UP000231530"/>
    </source>
</evidence>
<dbReference type="SUPFAM" id="SSF49764">
    <property type="entry name" value="HSP20-like chaperones"/>
    <property type="match status" value="1"/>
</dbReference>
<dbReference type="CDD" id="cd06464">
    <property type="entry name" value="ACD_sHsps-like"/>
    <property type="match status" value="1"/>
</dbReference>
<evidence type="ECO:0000313" key="4">
    <source>
        <dbReference type="EMBL" id="PIR76427.1"/>
    </source>
</evidence>
<dbReference type="EMBL" id="PFBY01000026">
    <property type="protein sequence ID" value="PIR76427.1"/>
    <property type="molecule type" value="Genomic_DNA"/>
</dbReference>
<gene>
    <name evidence="4" type="ORF">COU32_02160</name>
</gene>
<proteinExistence type="inferred from homology"/>
<protein>
    <recommendedName>
        <fullName evidence="3">SHSP domain-containing protein</fullName>
    </recommendedName>
</protein>
<evidence type="ECO:0000259" key="3">
    <source>
        <dbReference type="PROSITE" id="PS01031"/>
    </source>
</evidence>
<dbReference type="Proteomes" id="UP000231530">
    <property type="component" value="Unassembled WGS sequence"/>
</dbReference>
<feature type="domain" description="SHSP" evidence="3">
    <location>
        <begin position="31"/>
        <end position="144"/>
    </location>
</feature>
<dbReference type="PANTHER" id="PTHR11527">
    <property type="entry name" value="HEAT-SHOCK PROTEIN 20 FAMILY MEMBER"/>
    <property type="match status" value="1"/>
</dbReference>
<dbReference type="InterPro" id="IPR002068">
    <property type="entry name" value="A-crystallin/Hsp20_dom"/>
</dbReference>
<dbReference type="InterPro" id="IPR008978">
    <property type="entry name" value="HSP20-like_chaperone"/>
</dbReference>
<dbReference type="AlphaFoldDB" id="A0A2H0TYG4"/>
<comment type="similarity">
    <text evidence="1 2">Belongs to the small heat shock protein (HSP20) family.</text>
</comment>
<evidence type="ECO:0000256" key="2">
    <source>
        <dbReference type="RuleBase" id="RU003616"/>
    </source>
</evidence>
<comment type="caution">
    <text evidence="4">The sequence shown here is derived from an EMBL/GenBank/DDBJ whole genome shotgun (WGS) entry which is preliminary data.</text>
</comment>
<dbReference type="Pfam" id="PF00011">
    <property type="entry name" value="HSP20"/>
    <property type="match status" value="1"/>
</dbReference>
<reference evidence="5" key="1">
    <citation type="submission" date="2017-09" db="EMBL/GenBank/DDBJ databases">
        <title>Depth-based differentiation of microbial function through sediment-hosted aquifers and enrichment of novel symbionts in the deep terrestrial subsurface.</title>
        <authorList>
            <person name="Probst A.J."/>
            <person name="Ladd B."/>
            <person name="Jarett J.K."/>
            <person name="Geller-Mcgrath D.E."/>
            <person name="Sieber C.M.K."/>
            <person name="Emerson J.B."/>
            <person name="Anantharaman K."/>
            <person name="Thomas B.C."/>
            <person name="Malmstrom R."/>
            <person name="Stieglmeier M."/>
            <person name="Klingl A."/>
            <person name="Woyke T."/>
            <person name="Ryan C.M."/>
            <person name="Banfield J.F."/>
        </authorList>
    </citation>
    <scope>NUCLEOTIDE SEQUENCE [LARGE SCALE GENOMIC DNA]</scope>
</reference>
<dbReference type="Gene3D" id="2.60.40.790">
    <property type="match status" value="1"/>
</dbReference>
<sequence length="149" mass="16775">MSLIRWSPNWDPFREMEDMMNQLPALSGTNLPAKGFVPAMDVYETKDAVVAETTLAGVRPEDVEVRVQDGMITIQGETQKEREVEEKNYYRKEVRSGSFFRQVPLPVAVLEDKVTAEFGDGVLKITCPKAGEKKEGKKIAIEVKKKGKE</sequence>
<accession>A0A2H0TYG4</accession>
<organism evidence="4 5">
    <name type="scientific">Candidatus Magasanikbacteria bacterium CG10_big_fil_rev_8_21_14_0_10_42_10</name>
    <dbReference type="NCBI Taxonomy" id="1974649"/>
    <lineage>
        <taxon>Bacteria</taxon>
        <taxon>Candidatus Magasanikiibacteriota</taxon>
    </lineage>
</organism>
<dbReference type="InterPro" id="IPR031107">
    <property type="entry name" value="Small_HSP"/>
</dbReference>
<name>A0A2H0TYG4_9BACT</name>
<evidence type="ECO:0000256" key="1">
    <source>
        <dbReference type="PROSITE-ProRule" id="PRU00285"/>
    </source>
</evidence>